<evidence type="ECO:0000256" key="4">
    <source>
        <dbReference type="SAM" id="SignalP"/>
    </source>
</evidence>
<sequence>MKQSPMKYRVLAAALLVLVPAASTLAAEPAEGARSHRGMHGGLERFDTDGDGRISRAEFDKASAEREARMAQHPERAERAGKKQHAPLDFNALDANRDGYVVRSEVTAYHERMRPQREAERQARFDERFKTADLNKDGKLSRVEVDEHMGRLADRFAWIDENRDGFLTRAELAAGRDRR</sequence>
<keyword evidence="4" id="KW-0732">Signal</keyword>
<dbReference type="PANTHER" id="PTHR10827">
    <property type="entry name" value="RETICULOCALBIN"/>
    <property type="match status" value="1"/>
</dbReference>
<keyword evidence="7" id="KW-1185">Reference proteome</keyword>
<dbReference type="Proteomes" id="UP001165293">
    <property type="component" value="Unassembled WGS sequence"/>
</dbReference>
<accession>A0ABS8JF70</accession>
<dbReference type="Gene3D" id="1.10.238.10">
    <property type="entry name" value="EF-hand"/>
    <property type="match status" value="2"/>
</dbReference>
<organism evidence="6 7">
    <name type="scientific">Noviluteimonas lactosilytica</name>
    <dbReference type="NCBI Taxonomy" id="2888523"/>
    <lineage>
        <taxon>Bacteria</taxon>
        <taxon>Pseudomonadati</taxon>
        <taxon>Pseudomonadota</taxon>
        <taxon>Gammaproteobacteria</taxon>
        <taxon>Lysobacterales</taxon>
        <taxon>Lysobacteraceae</taxon>
        <taxon>Noviluteimonas</taxon>
    </lineage>
</organism>
<dbReference type="PROSITE" id="PS50222">
    <property type="entry name" value="EF_HAND_2"/>
    <property type="match status" value="1"/>
</dbReference>
<evidence type="ECO:0000313" key="6">
    <source>
        <dbReference type="EMBL" id="MCC8362247.1"/>
    </source>
</evidence>
<feature type="chain" id="PRO_5045797438" evidence="4">
    <location>
        <begin position="27"/>
        <end position="179"/>
    </location>
</feature>
<dbReference type="InterPro" id="IPR011992">
    <property type="entry name" value="EF-hand-dom_pair"/>
</dbReference>
<name>A0ABS8JF70_9GAMM</name>
<proteinExistence type="predicted"/>
<dbReference type="InterPro" id="IPR018247">
    <property type="entry name" value="EF_Hand_1_Ca_BS"/>
</dbReference>
<evidence type="ECO:0000259" key="5">
    <source>
        <dbReference type="PROSITE" id="PS50222"/>
    </source>
</evidence>
<dbReference type="Pfam" id="PF13202">
    <property type="entry name" value="EF-hand_5"/>
    <property type="match status" value="4"/>
</dbReference>
<keyword evidence="2" id="KW-0677">Repeat</keyword>
<dbReference type="InterPro" id="IPR002048">
    <property type="entry name" value="EF_hand_dom"/>
</dbReference>
<dbReference type="EMBL" id="JAJGAK010000001">
    <property type="protein sequence ID" value="MCC8362247.1"/>
    <property type="molecule type" value="Genomic_DNA"/>
</dbReference>
<feature type="compositionally biased region" description="Basic and acidic residues" evidence="3">
    <location>
        <begin position="42"/>
        <end position="81"/>
    </location>
</feature>
<protein>
    <submittedName>
        <fullName evidence="6">EF-hand domain-containing protein</fullName>
    </submittedName>
</protein>
<evidence type="ECO:0000256" key="2">
    <source>
        <dbReference type="ARBA" id="ARBA00022737"/>
    </source>
</evidence>
<evidence type="ECO:0000256" key="1">
    <source>
        <dbReference type="ARBA" id="ARBA00022723"/>
    </source>
</evidence>
<evidence type="ECO:0000313" key="7">
    <source>
        <dbReference type="Proteomes" id="UP001165293"/>
    </source>
</evidence>
<comment type="caution">
    <text evidence="6">The sequence shown here is derived from an EMBL/GenBank/DDBJ whole genome shotgun (WGS) entry which is preliminary data.</text>
</comment>
<dbReference type="PANTHER" id="PTHR10827:SF98">
    <property type="entry name" value="45 KDA CALCIUM-BINDING PROTEIN"/>
    <property type="match status" value="1"/>
</dbReference>
<dbReference type="PROSITE" id="PS00018">
    <property type="entry name" value="EF_HAND_1"/>
    <property type="match status" value="3"/>
</dbReference>
<evidence type="ECO:0000256" key="3">
    <source>
        <dbReference type="SAM" id="MobiDB-lite"/>
    </source>
</evidence>
<reference evidence="6" key="1">
    <citation type="submission" date="2021-10" db="EMBL/GenBank/DDBJ databases">
        <authorList>
            <person name="Lyu M."/>
            <person name="Wang X."/>
            <person name="Meng X."/>
            <person name="Xu K."/>
        </authorList>
    </citation>
    <scope>NUCLEOTIDE SEQUENCE</scope>
    <source>
        <strain evidence="6">A6</strain>
    </source>
</reference>
<keyword evidence="1" id="KW-0479">Metal-binding</keyword>
<feature type="domain" description="EF-hand" evidence="5">
    <location>
        <begin position="120"/>
        <end position="155"/>
    </location>
</feature>
<gene>
    <name evidence="6" type="ORF">LK996_04060</name>
</gene>
<dbReference type="RefSeq" id="WP_230525865.1">
    <property type="nucleotide sequence ID" value="NZ_JAJGAK010000001.1"/>
</dbReference>
<dbReference type="SMART" id="SM00054">
    <property type="entry name" value="EFh"/>
    <property type="match status" value="2"/>
</dbReference>
<feature type="region of interest" description="Disordered" evidence="3">
    <location>
        <begin position="28"/>
        <end position="89"/>
    </location>
</feature>
<feature type="signal peptide" evidence="4">
    <location>
        <begin position="1"/>
        <end position="26"/>
    </location>
</feature>
<dbReference type="SUPFAM" id="SSF47473">
    <property type="entry name" value="EF-hand"/>
    <property type="match status" value="1"/>
</dbReference>